<protein>
    <submittedName>
        <fullName evidence="1">Uncharacterized protein</fullName>
    </submittedName>
</protein>
<name>A0AAE1CYX4_9GAST</name>
<dbReference type="AlphaFoldDB" id="A0AAE1CYX4"/>
<evidence type="ECO:0000313" key="2">
    <source>
        <dbReference type="Proteomes" id="UP001283361"/>
    </source>
</evidence>
<comment type="caution">
    <text evidence="1">The sequence shown here is derived from an EMBL/GenBank/DDBJ whole genome shotgun (WGS) entry which is preliminary data.</text>
</comment>
<organism evidence="1 2">
    <name type="scientific">Elysia crispata</name>
    <name type="common">lettuce slug</name>
    <dbReference type="NCBI Taxonomy" id="231223"/>
    <lineage>
        <taxon>Eukaryota</taxon>
        <taxon>Metazoa</taxon>
        <taxon>Spiralia</taxon>
        <taxon>Lophotrochozoa</taxon>
        <taxon>Mollusca</taxon>
        <taxon>Gastropoda</taxon>
        <taxon>Heterobranchia</taxon>
        <taxon>Euthyneura</taxon>
        <taxon>Panpulmonata</taxon>
        <taxon>Sacoglossa</taxon>
        <taxon>Placobranchoidea</taxon>
        <taxon>Plakobranchidae</taxon>
        <taxon>Elysia</taxon>
    </lineage>
</organism>
<keyword evidence="2" id="KW-1185">Reference proteome</keyword>
<sequence>MLCSLDSRTACHQRDLDVARAMIGLFIPDSSLWTHDAGNPEIKGGRAIFAIPEPGSGQFISFFTTGQVNQHNYQGFPDVTSNSHGVKHDRADIWILWRIRPDHYEHGRSELYGKSLITWSPPRPESRADCATPGRLSDHGTRVEWVNEAVEILVIFCVFVTGPSPGHNWTASPGPIVLTTTLTVPQPSGCTDVQDSVQTRDGAQVNLGIISVFITDSSSNDP</sequence>
<proteinExistence type="predicted"/>
<dbReference type="Proteomes" id="UP001283361">
    <property type="component" value="Unassembled WGS sequence"/>
</dbReference>
<dbReference type="EMBL" id="JAWDGP010006253">
    <property type="protein sequence ID" value="KAK3744677.1"/>
    <property type="molecule type" value="Genomic_DNA"/>
</dbReference>
<gene>
    <name evidence="1" type="ORF">RRG08_062326</name>
</gene>
<reference evidence="1" key="1">
    <citation type="journal article" date="2023" name="G3 (Bethesda)">
        <title>A reference genome for the long-term kleptoplast-retaining sea slug Elysia crispata morphotype clarki.</title>
        <authorList>
            <person name="Eastman K.E."/>
            <person name="Pendleton A.L."/>
            <person name="Shaikh M.A."/>
            <person name="Suttiyut T."/>
            <person name="Ogas R."/>
            <person name="Tomko P."/>
            <person name="Gavelis G."/>
            <person name="Widhalm J.R."/>
            <person name="Wisecaver J.H."/>
        </authorList>
    </citation>
    <scope>NUCLEOTIDE SEQUENCE</scope>
    <source>
        <strain evidence="1">ECLA1</strain>
    </source>
</reference>
<evidence type="ECO:0000313" key="1">
    <source>
        <dbReference type="EMBL" id="KAK3744677.1"/>
    </source>
</evidence>
<accession>A0AAE1CYX4</accession>